<dbReference type="InterPro" id="IPR025411">
    <property type="entry name" value="DUF4136"/>
</dbReference>
<organism evidence="3 4">
    <name type="scientific">Butyricimonas hominis</name>
    <dbReference type="NCBI Taxonomy" id="2763032"/>
    <lineage>
        <taxon>Bacteria</taxon>
        <taxon>Pseudomonadati</taxon>
        <taxon>Bacteroidota</taxon>
        <taxon>Bacteroidia</taxon>
        <taxon>Bacteroidales</taxon>
        <taxon>Odoribacteraceae</taxon>
        <taxon>Butyricimonas</taxon>
    </lineage>
</organism>
<dbReference type="Gene3D" id="3.30.160.670">
    <property type="match status" value="1"/>
</dbReference>
<protein>
    <submittedName>
        <fullName evidence="3">DUF4136 domain-containing protein</fullName>
    </submittedName>
</protein>
<dbReference type="Proteomes" id="UP000646484">
    <property type="component" value="Unassembled WGS sequence"/>
</dbReference>
<evidence type="ECO:0000313" key="4">
    <source>
        <dbReference type="Proteomes" id="UP000646484"/>
    </source>
</evidence>
<feature type="signal peptide" evidence="1">
    <location>
        <begin position="1"/>
        <end position="24"/>
    </location>
</feature>
<dbReference type="Pfam" id="PF13590">
    <property type="entry name" value="DUF4136"/>
    <property type="match status" value="1"/>
</dbReference>
<evidence type="ECO:0000313" key="3">
    <source>
        <dbReference type="EMBL" id="MBC5622435.1"/>
    </source>
</evidence>
<feature type="chain" id="PRO_5047523942" evidence="1">
    <location>
        <begin position="25"/>
        <end position="221"/>
    </location>
</feature>
<reference evidence="3 4" key="1">
    <citation type="submission" date="2020-08" db="EMBL/GenBank/DDBJ databases">
        <title>Genome public.</title>
        <authorList>
            <person name="Liu C."/>
            <person name="Sun Q."/>
        </authorList>
    </citation>
    <scope>NUCLEOTIDE SEQUENCE [LARGE SCALE GENOMIC DNA]</scope>
    <source>
        <strain evidence="3 4">NSJ-56</strain>
    </source>
</reference>
<dbReference type="PROSITE" id="PS51257">
    <property type="entry name" value="PROKAR_LIPOPROTEIN"/>
    <property type="match status" value="1"/>
</dbReference>
<accession>A0ABR7D4I9</accession>
<dbReference type="EMBL" id="JACOOH010000006">
    <property type="protein sequence ID" value="MBC5622435.1"/>
    <property type="molecule type" value="Genomic_DNA"/>
</dbReference>
<comment type="caution">
    <text evidence="3">The sequence shown here is derived from an EMBL/GenBank/DDBJ whole genome shotgun (WGS) entry which is preliminary data.</text>
</comment>
<evidence type="ECO:0000259" key="2">
    <source>
        <dbReference type="Pfam" id="PF13590"/>
    </source>
</evidence>
<evidence type="ECO:0000256" key="1">
    <source>
        <dbReference type="SAM" id="SignalP"/>
    </source>
</evidence>
<dbReference type="RefSeq" id="WP_099290787.1">
    <property type="nucleotide sequence ID" value="NZ_JACOOH010000006.1"/>
</dbReference>
<gene>
    <name evidence="3" type="ORF">H8S64_15145</name>
</gene>
<name>A0ABR7D4I9_9BACT</name>
<feature type="domain" description="DUF4136" evidence="2">
    <location>
        <begin position="36"/>
        <end position="217"/>
    </location>
</feature>
<keyword evidence="1" id="KW-0732">Signal</keyword>
<keyword evidence="4" id="KW-1185">Reference proteome</keyword>
<sequence length="221" mass="25118">MKRLLFLSCIGLFAQFLVSCYPGGADTVKEMDVAITNYDKSADFTKYTTFSLPDTIVYFVAQGETPNHTYDPQILQLVKDNFTQLGYTYIDPQSESDEQPSFIVTVSAFSNVNYYYGNDYWYNYWGWYPGWDWIWGPTWGPGWGPSYPWYPVAVYSYRSGSIVIDMIAADQTAPTSANKKIPVLWSGVADGLLQGSAQSILDRMESTIDQCFVQSPYLKKQ</sequence>
<proteinExistence type="predicted"/>